<keyword evidence="4" id="KW-0349">Heme</keyword>
<reference evidence="13 14" key="1">
    <citation type="submission" date="2016-03" db="EMBL/GenBank/DDBJ databases">
        <title>Whole genome sequencing of Grifola frondosa 9006-11.</title>
        <authorList>
            <person name="Min B."/>
            <person name="Park H."/>
            <person name="Kim J.-G."/>
            <person name="Cho H."/>
            <person name="Oh Y.-L."/>
            <person name="Kong W.-S."/>
            <person name="Choi I.-G."/>
        </authorList>
    </citation>
    <scope>NUCLEOTIDE SEQUENCE [LARGE SCALE GENOMIC DNA]</scope>
    <source>
        <strain evidence="13 14">9006-11</strain>
    </source>
</reference>
<dbReference type="PANTHER" id="PTHR46300">
    <property type="entry name" value="P450, PUTATIVE (EUROFUNG)-RELATED-RELATED"/>
    <property type="match status" value="1"/>
</dbReference>
<keyword evidence="5 12" id="KW-0812">Transmembrane</keyword>
<keyword evidence="14" id="KW-1185">Reference proteome</keyword>
<dbReference type="InterPro" id="IPR001128">
    <property type="entry name" value="Cyt_P450"/>
</dbReference>
<organism evidence="13 14">
    <name type="scientific">Grifola frondosa</name>
    <name type="common">Maitake</name>
    <name type="synonym">Polyporus frondosus</name>
    <dbReference type="NCBI Taxonomy" id="5627"/>
    <lineage>
        <taxon>Eukaryota</taxon>
        <taxon>Fungi</taxon>
        <taxon>Dikarya</taxon>
        <taxon>Basidiomycota</taxon>
        <taxon>Agaricomycotina</taxon>
        <taxon>Agaricomycetes</taxon>
        <taxon>Polyporales</taxon>
        <taxon>Grifolaceae</taxon>
        <taxon>Grifola</taxon>
    </lineage>
</organism>
<proteinExistence type="inferred from homology"/>
<evidence type="ECO:0000256" key="11">
    <source>
        <dbReference type="ARBA" id="ARBA00023136"/>
    </source>
</evidence>
<protein>
    <recommendedName>
        <fullName evidence="15">O-methylsterigmatocystin oxidoreductase</fullName>
    </recommendedName>
</protein>
<evidence type="ECO:0000256" key="7">
    <source>
        <dbReference type="ARBA" id="ARBA00022989"/>
    </source>
</evidence>
<dbReference type="InterPro" id="IPR036396">
    <property type="entry name" value="Cyt_P450_sf"/>
</dbReference>
<dbReference type="GO" id="GO:0016705">
    <property type="term" value="F:oxidoreductase activity, acting on paired donors, with incorporation or reduction of molecular oxygen"/>
    <property type="evidence" value="ECO:0007669"/>
    <property type="project" value="InterPro"/>
</dbReference>
<evidence type="ECO:0000256" key="9">
    <source>
        <dbReference type="ARBA" id="ARBA00023004"/>
    </source>
</evidence>
<sequence>MMPLDTPIILFPILSLALTILWFHMNRNISNPRNLPLPPGPRPLPIVGDFFDIPRDFPWLTYQSLSKKYGGIVHLRIMGQSIIIAGTSDVAIELLEKRSANYSDRATSAIIPLLGCDWVIALIPYGQRWRRTRQIIHQYFNYRMGDWQISSELGDQL</sequence>
<evidence type="ECO:0000256" key="2">
    <source>
        <dbReference type="ARBA" id="ARBA00004167"/>
    </source>
</evidence>
<dbReference type="InterPro" id="IPR050364">
    <property type="entry name" value="Cytochrome_P450_fung"/>
</dbReference>
<evidence type="ECO:0000256" key="1">
    <source>
        <dbReference type="ARBA" id="ARBA00001971"/>
    </source>
</evidence>
<dbReference type="Proteomes" id="UP000092993">
    <property type="component" value="Unassembled WGS sequence"/>
</dbReference>
<dbReference type="SUPFAM" id="SSF48264">
    <property type="entry name" value="Cytochrome P450"/>
    <property type="match status" value="1"/>
</dbReference>
<comment type="cofactor">
    <cofactor evidence="1">
        <name>heme</name>
        <dbReference type="ChEBI" id="CHEBI:30413"/>
    </cofactor>
</comment>
<evidence type="ECO:0000256" key="6">
    <source>
        <dbReference type="ARBA" id="ARBA00022723"/>
    </source>
</evidence>
<name>A0A1C7LUD0_GRIFR</name>
<comment type="subcellular location">
    <subcellularLocation>
        <location evidence="2">Membrane</location>
        <topology evidence="2">Single-pass membrane protein</topology>
    </subcellularLocation>
</comment>
<keyword evidence="8" id="KW-0560">Oxidoreductase</keyword>
<dbReference type="EMBL" id="LUGG01000023">
    <property type="protein sequence ID" value="OBZ67806.1"/>
    <property type="molecule type" value="Genomic_DNA"/>
</dbReference>
<keyword evidence="9" id="KW-0408">Iron</keyword>
<comment type="similarity">
    <text evidence="3">Belongs to the cytochrome P450 family.</text>
</comment>
<dbReference type="AlphaFoldDB" id="A0A1C7LUD0"/>
<dbReference type="GO" id="GO:0004497">
    <property type="term" value="F:monooxygenase activity"/>
    <property type="evidence" value="ECO:0007669"/>
    <property type="project" value="UniProtKB-KW"/>
</dbReference>
<evidence type="ECO:0000256" key="3">
    <source>
        <dbReference type="ARBA" id="ARBA00010617"/>
    </source>
</evidence>
<dbReference type="GO" id="GO:0005506">
    <property type="term" value="F:iron ion binding"/>
    <property type="evidence" value="ECO:0007669"/>
    <property type="project" value="InterPro"/>
</dbReference>
<evidence type="ECO:0000313" key="13">
    <source>
        <dbReference type="EMBL" id="OBZ67806.1"/>
    </source>
</evidence>
<feature type="transmembrane region" description="Helical" evidence="12">
    <location>
        <begin position="6"/>
        <end position="25"/>
    </location>
</feature>
<evidence type="ECO:0008006" key="15">
    <source>
        <dbReference type="Google" id="ProtNLM"/>
    </source>
</evidence>
<dbReference type="GO" id="GO:0016020">
    <property type="term" value="C:membrane"/>
    <property type="evidence" value="ECO:0007669"/>
    <property type="project" value="UniProtKB-SubCell"/>
</dbReference>
<evidence type="ECO:0000256" key="12">
    <source>
        <dbReference type="SAM" id="Phobius"/>
    </source>
</evidence>
<evidence type="ECO:0000256" key="8">
    <source>
        <dbReference type="ARBA" id="ARBA00023002"/>
    </source>
</evidence>
<keyword evidence="11 12" id="KW-0472">Membrane</keyword>
<accession>A0A1C7LUD0</accession>
<gene>
    <name evidence="13" type="ORF">A0H81_12430</name>
</gene>
<dbReference type="Gene3D" id="1.10.630.10">
    <property type="entry name" value="Cytochrome P450"/>
    <property type="match status" value="1"/>
</dbReference>
<keyword evidence="6" id="KW-0479">Metal-binding</keyword>
<dbReference type="OMA" id="MRTHDAS"/>
<evidence type="ECO:0000313" key="14">
    <source>
        <dbReference type="Proteomes" id="UP000092993"/>
    </source>
</evidence>
<evidence type="ECO:0000256" key="5">
    <source>
        <dbReference type="ARBA" id="ARBA00022692"/>
    </source>
</evidence>
<evidence type="ECO:0000256" key="10">
    <source>
        <dbReference type="ARBA" id="ARBA00023033"/>
    </source>
</evidence>
<comment type="caution">
    <text evidence="13">The sequence shown here is derived from an EMBL/GenBank/DDBJ whole genome shotgun (WGS) entry which is preliminary data.</text>
</comment>
<dbReference type="PANTHER" id="PTHR46300:SF7">
    <property type="entry name" value="P450, PUTATIVE (EUROFUNG)-RELATED"/>
    <property type="match status" value="1"/>
</dbReference>
<keyword evidence="10" id="KW-0503">Monooxygenase</keyword>
<dbReference type="Pfam" id="PF00067">
    <property type="entry name" value="p450"/>
    <property type="match status" value="1"/>
</dbReference>
<dbReference type="STRING" id="5627.A0A1C7LUD0"/>
<dbReference type="GO" id="GO:0020037">
    <property type="term" value="F:heme binding"/>
    <property type="evidence" value="ECO:0007669"/>
    <property type="project" value="InterPro"/>
</dbReference>
<keyword evidence="7 12" id="KW-1133">Transmembrane helix</keyword>
<evidence type="ECO:0000256" key="4">
    <source>
        <dbReference type="ARBA" id="ARBA00022617"/>
    </source>
</evidence>
<dbReference type="OrthoDB" id="2802867at2759"/>